<keyword evidence="7" id="KW-0032">Aminotransferase</keyword>
<comment type="caution">
    <text evidence="7">The sequence shown here is derived from an EMBL/GenBank/DDBJ whole genome shotgun (WGS) entry which is preliminary data.</text>
</comment>
<dbReference type="PANTHER" id="PTHR46577:SF1">
    <property type="entry name" value="HTH-TYPE TRANSCRIPTIONAL REGULATORY PROTEIN GABR"/>
    <property type="match status" value="1"/>
</dbReference>
<dbReference type="SMART" id="SM00345">
    <property type="entry name" value="HTH_GNTR"/>
    <property type="match status" value="1"/>
</dbReference>
<keyword evidence="5" id="KW-0804">Transcription</keyword>
<dbReference type="InterPro" id="IPR000524">
    <property type="entry name" value="Tscrpt_reg_HTH_GntR"/>
</dbReference>
<name>A0ABY2SGF4_9HYPH</name>
<dbReference type="Pfam" id="PF00155">
    <property type="entry name" value="Aminotran_1_2"/>
    <property type="match status" value="1"/>
</dbReference>
<dbReference type="Gene3D" id="1.10.10.10">
    <property type="entry name" value="Winged helix-like DNA-binding domain superfamily/Winged helix DNA-binding domain"/>
    <property type="match status" value="1"/>
</dbReference>
<dbReference type="SUPFAM" id="SSF46785">
    <property type="entry name" value="Winged helix' DNA-binding domain"/>
    <property type="match status" value="1"/>
</dbReference>
<dbReference type="PANTHER" id="PTHR46577">
    <property type="entry name" value="HTH-TYPE TRANSCRIPTIONAL REGULATORY PROTEIN GABR"/>
    <property type="match status" value="1"/>
</dbReference>
<dbReference type="InterPro" id="IPR036390">
    <property type="entry name" value="WH_DNA-bd_sf"/>
</dbReference>
<dbReference type="InterPro" id="IPR051446">
    <property type="entry name" value="HTH_trans_reg/aminotransferase"/>
</dbReference>
<accession>A0ABY2SGF4</accession>
<evidence type="ECO:0000259" key="6">
    <source>
        <dbReference type="PROSITE" id="PS50949"/>
    </source>
</evidence>
<dbReference type="PRINTS" id="PR00035">
    <property type="entry name" value="HTHGNTR"/>
</dbReference>
<evidence type="ECO:0000256" key="4">
    <source>
        <dbReference type="ARBA" id="ARBA00023125"/>
    </source>
</evidence>
<dbReference type="Pfam" id="PF00392">
    <property type="entry name" value="GntR"/>
    <property type="match status" value="1"/>
</dbReference>
<protein>
    <submittedName>
        <fullName evidence="7">PLP-dependent aminotransferase family protein</fullName>
    </submittedName>
</protein>
<dbReference type="InterPro" id="IPR015421">
    <property type="entry name" value="PyrdxlP-dep_Trfase_major"/>
</dbReference>
<dbReference type="InterPro" id="IPR015424">
    <property type="entry name" value="PyrdxlP-dep_Trfase"/>
</dbReference>
<dbReference type="Proteomes" id="UP000305202">
    <property type="component" value="Unassembled WGS sequence"/>
</dbReference>
<keyword evidence="8" id="KW-1185">Reference proteome</keyword>
<dbReference type="CDD" id="cd00609">
    <property type="entry name" value="AAT_like"/>
    <property type="match status" value="1"/>
</dbReference>
<keyword evidence="4" id="KW-0238">DNA-binding</keyword>
<keyword evidence="7" id="KW-0808">Transferase</keyword>
<dbReference type="GO" id="GO:0008483">
    <property type="term" value="F:transaminase activity"/>
    <property type="evidence" value="ECO:0007669"/>
    <property type="project" value="UniProtKB-KW"/>
</dbReference>
<proteinExistence type="inferred from homology"/>
<dbReference type="PROSITE" id="PS50949">
    <property type="entry name" value="HTH_GNTR"/>
    <property type="match status" value="1"/>
</dbReference>
<evidence type="ECO:0000256" key="2">
    <source>
        <dbReference type="ARBA" id="ARBA00022898"/>
    </source>
</evidence>
<evidence type="ECO:0000256" key="1">
    <source>
        <dbReference type="ARBA" id="ARBA00005384"/>
    </source>
</evidence>
<dbReference type="InterPro" id="IPR004839">
    <property type="entry name" value="Aminotransferase_I/II_large"/>
</dbReference>
<dbReference type="CDD" id="cd07377">
    <property type="entry name" value="WHTH_GntR"/>
    <property type="match status" value="1"/>
</dbReference>
<gene>
    <name evidence="7" type="ORF">FCN80_21200</name>
</gene>
<keyword evidence="2" id="KW-0663">Pyridoxal phosphate</keyword>
<dbReference type="EMBL" id="SZPQ01000042">
    <property type="protein sequence ID" value="TKI03496.1"/>
    <property type="molecule type" value="Genomic_DNA"/>
</dbReference>
<reference evidence="7 8" key="1">
    <citation type="submission" date="2019-04" db="EMBL/GenBank/DDBJ databases">
        <authorList>
            <person name="Li M."/>
            <person name="Gao C."/>
        </authorList>
    </citation>
    <scope>NUCLEOTIDE SEQUENCE [LARGE SCALE GENOMIC DNA]</scope>
    <source>
        <strain evidence="7 8">BGMRC 2031</strain>
    </source>
</reference>
<evidence type="ECO:0000313" key="7">
    <source>
        <dbReference type="EMBL" id="TKI03496.1"/>
    </source>
</evidence>
<evidence type="ECO:0000313" key="8">
    <source>
        <dbReference type="Proteomes" id="UP000305202"/>
    </source>
</evidence>
<dbReference type="InterPro" id="IPR036388">
    <property type="entry name" value="WH-like_DNA-bd_sf"/>
</dbReference>
<dbReference type="Gene3D" id="3.40.640.10">
    <property type="entry name" value="Type I PLP-dependent aspartate aminotransferase-like (Major domain)"/>
    <property type="match status" value="1"/>
</dbReference>
<evidence type="ECO:0000256" key="3">
    <source>
        <dbReference type="ARBA" id="ARBA00023015"/>
    </source>
</evidence>
<sequence>MRSLLGDLVAHRLARTTSGALGKRVYDALQGAIAERAIAPGARLPASRDLAVELGVSRNTVLVAYEQLQSEGYLQTRAGSGTFICDVLPEPCPTTQTASPGVKSSPLSHRYLSRRGNRLLSRSGVGTHQWGAFMPGVPDVSHFPGDIWRKIERRIGSRLPVASLSYSHHGGFAPLQQALVEYLRVVRSVHCRADQILITAGTHQSLDLLAKMLCDPGDRAWIEEPGYWGIRNVLAINGVEIVPVPVDGFGLNPPAIGEDFRPPRLICLTPSHQYPLGVVMSLERRQALLALAREWGSLIIEDDYDSEFRFAENPIPALQGLATEDSVIYLGTFSKTLYPGLRISYAVLPQALAPRIKMAHSELYRGGNGLAQLTLAEFIRDGHYAAHVRRMRQIYGRRREALIAVIERELGPEFVLHDSKAGLHLILALPDTIDDVALSAELEQQGILTRALSGYYMSGAQRRGLILGYACVDADAMAEAFAPIARCLVQRLPPGSAAGNGDKKLSDSTD</sequence>
<organism evidence="7 8">
    <name type="scientific">Martelella alba</name>
    <dbReference type="NCBI Taxonomy" id="2590451"/>
    <lineage>
        <taxon>Bacteria</taxon>
        <taxon>Pseudomonadati</taxon>
        <taxon>Pseudomonadota</taxon>
        <taxon>Alphaproteobacteria</taxon>
        <taxon>Hyphomicrobiales</taxon>
        <taxon>Aurantimonadaceae</taxon>
        <taxon>Martelella</taxon>
    </lineage>
</organism>
<dbReference type="SUPFAM" id="SSF53383">
    <property type="entry name" value="PLP-dependent transferases"/>
    <property type="match status" value="1"/>
</dbReference>
<comment type="similarity">
    <text evidence="1">In the C-terminal section; belongs to the class-I pyridoxal-phosphate-dependent aminotransferase family.</text>
</comment>
<dbReference type="RefSeq" id="WP_136992340.1">
    <property type="nucleotide sequence ID" value="NZ_SZPQ01000042.1"/>
</dbReference>
<evidence type="ECO:0000256" key="5">
    <source>
        <dbReference type="ARBA" id="ARBA00023163"/>
    </source>
</evidence>
<keyword evidence="3" id="KW-0805">Transcription regulation</keyword>
<feature type="domain" description="HTH gntR-type" evidence="6">
    <location>
        <begin position="19"/>
        <end position="87"/>
    </location>
</feature>